<proteinExistence type="predicted"/>
<evidence type="ECO:0000256" key="1">
    <source>
        <dbReference type="SAM" id="Phobius"/>
    </source>
</evidence>
<sequence>MREGKPGRVFVAERLGAGDYAAGAALFDAKLAEARAGWLRMDRWKSVAALAVVIVAAVLAVAVLALLGRAWIWWAVVVLPLLALLFVAVLCRASVEAFARFGRPPNGVAWLVPEWLAKAMMRQFALYHIDSGDVFVGFAARQVIAVAGGVELDPRLFSDRLWPLFMSPDDHDRSRATCREYGYRGAEITVEEIALPAEPLLEASALKATADLRHPFQRVPYQSRAEWIGECLKRKGYAAGSYRHSLLQAVLVAVWEEMNAPEWHGRKLNNAEVARRTHNRVVRNGQGFRSTELNEGKASDEPADWVQKMIAGRSVEYRFAVDAAGDLGGGVV</sequence>
<gene>
    <name evidence="2" type="ORF">ACFOOT_10275</name>
</gene>
<keyword evidence="1" id="KW-0812">Transmembrane</keyword>
<feature type="transmembrane region" description="Helical" evidence="1">
    <location>
        <begin position="71"/>
        <end position="91"/>
    </location>
</feature>
<dbReference type="RefSeq" id="WP_191324244.1">
    <property type="nucleotide sequence ID" value="NZ_BMZP01000008.1"/>
</dbReference>
<protein>
    <submittedName>
        <fullName evidence="2">Uncharacterized protein</fullName>
    </submittedName>
</protein>
<comment type="caution">
    <text evidence="2">The sequence shown here is derived from an EMBL/GenBank/DDBJ whole genome shotgun (WGS) entry which is preliminary data.</text>
</comment>
<organism evidence="2 3">
    <name type="scientific">Novosphingobium pokkalii</name>
    <dbReference type="NCBI Taxonomy" id="1770194"/>
    <lineage>
        <taxon>Bacteria</taxon>
        <taxon>Pseudomonadati</taxon>
        <taxon>Pseudomonadota</taxon>
        <taxon>Alphaproteobacteria</taxon>
        <taxon>Sphingomonadales</taxon>
        <taxon>Sphingomonadaceae</taxon>
        <taxon>Novosphingobium</taxon>
    </lineage>
</organism>
<name>A0ABV7V3S8_9SPHN</name>
<dbReference type="Proteomes" id="UP001595683">
    <property type="component" value="Unassembled WGS sequence"/>
</dbReference>
<dbReference type="EMBL" id="JBHRYE010000013">
    <property type="protein sequence ID" value="MFC3671809.1"/>
    <property type="molecule type" value="Genomic_DNA"/>
</dbReference>
<evidence type="ECO:0000313" key="2">
    <source>
        <dbReference type="EMBL" id="MFC3671809.1"/>
    </source>
</evidence>
<keyword evidence="1" id="KW-1133">Transmembrane helix</keyword>
<accession>A0ABV7V3S8</accession>
<keyword evidence="1" id="KW-0472">Membrane</keyword>
<evidence type="ECO:0000313" key="3">
    <source>
        <dbReference type="Proteomes" id="UP001595683"/>
    </source>
</evidence>
<reference evidence="3" key="1">
    <citation type="journal article" date="2019" name="Int. J. Syst. Evol. Microbiol.">
        <title>The Global Catalogue of Microorganisms (GCM) 10K type strain sequencing project: providing services to taxonomists for standard genome sequencing and annotation.</title>
        <authorList>
            <consortium name="The Broad Institute Genomics Platform"/>
            <consortium name="The Broad Institute Genome Sequencing Center for Infectious Disease"/>
            <person name="Wu L."/>
            <person name="Ma J."/>
        </authorList>
    </citation>
    <scope>NUCLEOTIDE SEQUENCE [LARGE SCALE GENOMIC DNA]</scope>
    <source>
        <strain evidence="3">KCTC 42224</strain>
    </source>
</reference>
<keyword evidence="3" id="KW-1185">Reference proteome</keyword>
<feature type="transmembrane region" description="Helical" evidence="1">
    <location>
        <begin position="47"/>
        <end position="65"/>
    </location>
</feature>